<evidence type="ECO:0000313" key="2">
    <source>
        <dbReference type="Proteomes" id="UP000827986"/>
    </source>
</evidence>
<proteinExistence type="predicted"/>
<name>A0A9D3WU81_9SAUR</name>
<dbReference type="AlphaFoldDB" id="A0A9D3WU81"/>
<protein>
    <submittedName>
        <fullName evidence="1">Uncharacterized protein</fullName>
    </submittedName>
</protein>
<gene>
    <name evidence="1" type="ORF">KIL84_003682</name>
</gene>
<comment type="caution">
    <text evidence="1">The sequence shown here is derived from an EMBL/GenBank/DDBJ whole genome shotgun (WGS) entry which is preliminary data.</text>
</comment>
<dbReference type="Proteomes" id="UP000827986">
    <property type="component" value="Unassembled WGS sequence"/>
</dbReference>
<organism evidence="1 2">
    <name type="scientific">Mauremys mutica</name>
    <name type="common">yellowpond turtle</name>
    <dbReference type="NCBI Taxonomy" id="74926"/>
    <lineage>
        <taxon>Eukaryota</taxon>
        <taxon>Metazoa</taxon>
        <taxon>Chordata</taxon>
        <taxon>Craniata</taxon>
        <taxon>Vertebrata</taxon>
        <taxon>Euteleostomi</taxon>
        <taxon>Archelosauria</taxon>
        <taxon>Testudinata</taxon>
        <taxon>Testudines</taxon>
        <taxon>Cryptodira</taxon>
        <taxon>Durocryptodira</taxon>
        <taxon>Testudinoidea</taxon>
        <taxon>Geoemydidae</taxon>
        <taxon>Geoemydinae</taxon>
        <taxon>Mauremys</taxon>
    </lineage>
</organism>
<accession>A0A9D3WU81</accession>
<reference evidence="1" key="1">
    <citation type="submission" date="2021-09" db="EMBL/GenBank/DDBJ databases">
        <title>The genome of Mauremys mutica provides insights into the evolution of semi-aquatic lifestyle.</title>
        <authorList>
            <person name="Gong S."/>
            <person name="Gao Y."/>
        </authorList>
    </citation>
    <scope>NUCLEOTIDE SEQUENCE</scope>
    <source>
        <strain evidence="1">MM-2020</strain>
        <tissue evidence="1">Muscle</tissue>
    </source>
</reference>
<dbReference type="EMBL" id="JAHDVG010000486">
    <property type="protein sequence ID" value="KAH1168199.1"/>
    <property type="molecule type" value="Genomic_DNA"/>
</dbReference>
<evidence type="ECO:0000313" key="1">
    <source>
        <dbReference type="EMBL" id="KAH1168199.1"/>
    </source>
</evidence>
<keyword evidence="2" id="KW-1185">Reference proteome</keyword>
<sequence length="116" mass="12422">MGSQCPYSLWKALASRLNSLSLLLPCLRPPLPGCSARTLARAPYLVGTWGPQPLTSCVGSGFLVTGRFAAGLQPGKTCSSTSLHKCSLEKLPVAKAFLPKISYYEVSLLLPISEFH</sequence>